<gene>
    <name evidence="2" type="ORF">GCM10022409_37060</name>
</gene>
<dbReference type="InterPro" id="IPR025970">
    <property type="entry name" value="SusE"/>
</dbReference>
<feature type="domain" description="SusE outer membrane protein" evidence="1">
    <location>
        <begin position="13"/>
        <end position="127"/>
    </location>
</feature>
<sequence>MGLLTLSLTACKKDEIKVTSEFSAPPTLKASTTNAGVLSKTNADNTAVTYTWTPYTIKTSDESKVASMVTYTLQFAKAGTNFASVKEIDGGAVSASSLSIKTVDLNKTLLALGLPFGQSGQVDVRLKTFVAGNLPTLYSPTMQLAATPYDECTAPSSDTWGLVGPAGDGWPGGTATDRMLKWDCNVNAYVLRTALNVGDFKFRKDKDWAVNLGALTKPLTPGTAPTTLKLNGEDMTITTAGTYTITLKPVGTGTGVTGATLTVTP</sequence>
<evidence type="ECO:0000313" key="2">
    <source>
        <dbReference type="EMBL" id="GAA4047383.1"/>
    </source>
</evidence>
<dbReference type="EMBL" id="BAABDK010000029">
    <property type="protein sequence ID" value="GAA4047383.1"/>
    <property type="molecule type" value="Genomic_DNA"/>
</dbReference>
<name>A0ABP7UMH1_9BACT</name>
<keyword evidence="3" id="KW-1185">Reference proteome</keyword>
<proteinExistence type="predicted"/>
<evidence type="ECO:0000259" key="1">
    <source>
        <dbReference type="Pfam" id="PF14292"/>
    </source>
</evidence>
<reference evidence="3" key="1">
    <citation type="journal article" date="2019" name="Int. J. Syst. Evol. Microbiol.">
        <title>The Global Catalogue of Microorganisms (GCM) 10K type strain sequencing project: providing services to taxonomists for standard genome sequencing and annotation.</title>
        <authorList>
            <consortium name="The Broad Institute Genomics Platform"/>
            <consortium name="The Broad Institute Genome Sequencing Center for Infectious Disease"/>
            <person name="Wu L."/>
            <person name="Ma J."/>
        </authorList>
    </citation>
    <scope>NUCLEOTIDE SEQUENCE [LARGE SCALE GENOMIC DNA]</scope>
    <source>
        <strain evidence="3">JCM 17225</strain>
    </source>
</reference>
<dbReference type="Pfam" id="PF14292">
    <property type="entry name" value="SusE"/>
    <property type="match status" value="1"/>
</dbReference>
<dbReference type="Proteomes" id="UP001501469">
    <property type="component" value="Unassembled WGS sequence"/>
</dbReference>
<protein>
    <recommendedName>
        <fullName evidence="1">SusE outer membrane protein domain-containing protein</fullName>
    </recommendedName>
</protein>
<accession>A0ABP7UMH1</accession>
<dbReference type="Gene3D" id="2.60.40.3620">
    <property type="match status" value="1"/>
</dbReference>
<comment type="caution">
    <text evidence="2">The sequence shown here is derived from an EMBL/GenBank/DDBJ whole genome shotgun (WGS) entry which is preliminary data.</text>
</comment>
<evidence type="ECO:0000313" key="3">
    <source>
        <dbReference type="Proteomes" id="UP001501469"/>
    </source>
</evidence>
<organism evidence="2 3">
    <name type="scientific">Hymenobacter glaciei</name>
    <dbReference type="NCBI Taxonomy" id="877209"/>
    <lineage>
        <taxon>Bacteria</taxon>
        <taxon>Pseudomonadati</taxon>
        <taxon>Bacteroidota</taxon>
        <taxon>Cytophagia</taxon>
        <taxon>Cytophagales</taxon>
        <taxon>Hymenobacteraceae</taxon>
        <taxon>Hymenobacter</taxon>
    </lineage>
</organism>